<organism evidence="3 4">
    <name type="scientific">Microbacterium invictum</name>
    <dbReference type="NCBI Taxonomy" id="515415"/>
    <lineage>
        <taxon>Bacteria</taxon>
        <taxon>Bacillati</taxon>
        <taxon>Actinomycetota</taxon>
        <taxon>Actinomycetes</taxon>
        <taxon>Micrococcales</taxon>
        <taxon>Microbacteriaceae</taxon>
        <taxon>Microbacterium</taxon>
    </lineage>
</organism>
<keyword evidence="2" id="KW-0472">Membrane</keyword>
<evidence type="ECO:0000256" key="2">
    <source>
        <dbReference type="SAM" id="Phobius"/>
    </source>
</evidence>
<dbReference type="RefSeq" id="WP_183499511.1">
    <property type="nucleotide sequence ID" value="NZ_JACIFH010000001.1"/>
</dbReference>
<sequence length="402" mass="43288">MEHSPRGREIEYLDGNASEIKTHGRRIRSIGRQMTGSADVLEELVTGEDGQKGKAIDKIREIVGETYAELRRAGNMYEPTGPVLIAYGDAVEDLQPRIRVVVDNCHESWTVYSGAPGNRNGRPFPPTDPDEAEQAAAEDEARQDLYEDWQADARAFDNLYDDWSDAFDTAVRGIGDVLDGSIKDSFWDNLDGVVSVVLEVLGWVGLIVAIAGIIIGGPLFALIGAVIGVATLLLTAYQVLRDDAGMDKLIIAIIGVVPFGKLGKLFQGKAGLVDFAGDMFTAFRPSSWSAAAGQLGQMRTILNFSPNLANGAWNVINMNNRSIGDVLTRFMFGRDTTSLSNLAESIGGASGQWARSNWGAAAWEGAYMLVSGAWGIGDKIAKWTGNADRGPSSQAPWVGAFL</sequence>
<comment type="caution">
    <text evidence="3">The sequence shown here is derived from an EMBL/GenBank/DDBJ whole genome shotgun (WGS) entry which is preliminary data.</text>
</comment>
<feature type="transmembrane region" description="Helical" evidence="2">
    <location>
        <begin position="221"/>
        <end position="240"/>
    </location>
</feature>
<gene>
    <name evidence="3" type="ORF">BKA10_001699</name>
</gene>
<keyword evidence="4" id="KW-1185">Reference proteome</keyword>
<evidence type="ECO:0000256" key="1">
    <source>
        <dbReference type="SAM" id="MobiDB-lite"/>
    </source>
</evidence>
<evidence type="ECO:0000313" key="4">
    <source>
        <dbReference type="Proteomes" id="UP000549113"/>
    </source>
</evidence>
<evidence type="ECO:0000313" key="3">
    <source>
        <dbReference type="EMBL" id="MBB4139905.1"/>
    </source>
</evidence>
<keyword evidence="2" id="KW-1133">Transmembrane helix</keyword>
<dbReference type="AlphaFoldDB" id="A0AA40SPK3"/>
<accession>A0AA40SPK3</accession>
<keyword evidence="2" id="KW-0812">Transmembrane</keyword>
<feature type="region of interest" description="Disordered" evidence="1">
    <location>
        <begin position="113"/>
        <end position="133"/>
    </location>
</feature>
<name>A0AA40SPK3_9MICO</name>
<protein>
    <submittedName>
        <fullName evidence="3">Uncharacterized protein</fullName>
    </submittedName>
</protein>
<dbReference type="Proteomes" id="UP000549113">
    <property type="component" value="Unassembled WGS sequence"/>
</dbReference>
<reference evidence="3 4" key="1">
    <citation type="submission" date="2020-08" db="EMBL/GenBank/DDBJ databases">
        <title>Sequencing the genomes of 1000 actinobacteria strains.</title>
        <authorList>
            <person name="Klenk H.-P."/>
        </authorList>
    </citation>
    <scope>NUCLEOTIDE SEQUENCE [LARGE SCALE GENOMIC DNA]</scope>
    <source>
        <strain evidence="3 4">DSM 19600</strain>
    </source>
</reference>
<feature type="transmembrane region" description="Helical" evidence="2">
    <location>
        <begin position="193"/>
        <end position="215"/>
    </location>
</feature>
<dbReference type="EMBL" id="JACIFH010000001">
    <property type="protein sequence ID" value="MBB4139905.1"/>
    <property type="molecule type" value="Genomic_DNA"/>
</dbReference>
<proteinExistence type="predicted"/>